<dbReference type="SUPFAM" id="SSF51735">
    <property type="entry name" value="NAD(P)-binding Rossmann-fold domains"/>
    <property type="match status" value="1"/>
</dbReference>
<dbReference type="InterPro" id="IPR050177">
    <property type="entry name" value="Lipid_A_modif_metabolic_enz"/>
</dbReference>
<dbReference type="GO" id="GO:0006694">
    <property type="term" value="P:steroid biosynthetic process"/>
    <property type="evidence" value="ECO:0007669"/>
    <property type="project" value="InterPro"/>
</dbReference>
<reference evidence="4 5" key="1">
    <citation type="submission" date="2018-05" db="EMBL/GenBank/DDBJ databases">
        <title>Genome sequencing and assembly of the regulated plant pathogen Lachnellula willkommii and related sister species for the development of diagnostic species identification markers.</title>
        <authorList>
            <person name="Giroux E."/>
            <person name="Bilodeau G."/>
        </authorList>
    </citation>
    <scope>NUCLEOTIDE SEQUENCE [LARGE SCALE GENOMIC DNA]</scope>
    <source>
        <strain evidence="4 5">CBS 185.66</strain>
    </source>
</reference>
<evidence type="ECO:0000313" key="5">
    <source>
        <dbReference type="Proteomes" id="UP000431533"/>
    </source>
</evidence>
<sequence>MSSSVPKIKSALVIGGCGSLGHYTVKQLLKLEPVPRVSVFDIQTGHNRVVGVEYYDVDITDKNQISSALNKARPEVIFHTASPPAGLSDLPLYMRVNVEGTRNLVGCARKLDVKAFVYTSSASVVHDSVSDMTEGDDSLPLLYLPDQTEIYSHSKAVADQLVLDANSTTPGGMLTTCIRPSMIFGEGDATTKALVERAAEGKYKWQIGNGKNLCDWTFNENVIHAQFLAAEALLNAHGQMLASEDMLVAGQGFIITNDEHISFWKFARLIGSAAGYPTREEDVRSMPKVVGLMMAAIAEWVTWIISFGRQKSGLNRVGIKFSCMTRTFSIDKAKRVLGYKPKVSLQEAIKRSGESFHRLESKKKA</sequence>
<dbReference type="PANTHER" id="PTHR43245">
    <property type="entry name" value="BIFUNCTIONAL POLYMYXIN RESISTANCE PROTEIN ARNA"/>
    <property type="match status" value="1"/>
</dbReference>
<name>A0A8H8QZD4_9HELO</name>
<feature type="domain" description="3-beta hydroxysteroid dehydrogenase/isomerase" evidence="3">
    <location>
        <begin position="12"/>
        <end position="280"/>
    </location>
</feature>
<dbReference type="Proteomes" id="UP000431533">
    <property type="component" value="Unassembled WGS sequence"/>
</dbReference>
<protein>
    <submittedName>
        <fullName evidence="4">Sterol-4-alpha-carboxylate 3-dehydrogenase,decarboxylating</fullName>
    </submittedName>
</protein>
<dbReference type="AlphaFoldDB" id="A0A8H8QZD4"/>
<keyword evidence="2" id="KW-0560">Oxidoreductase</keyword>
<dbReference type="Gene3D" id="3.40.50.720">
    <property type="entry name" value="NAD(P)-binding Rossmann-like Domain"/>
    <property type="match status" value="1"/>
</dbReference>
<comment type="similarity">
    <text evidence="1">Belongs to the 3-beta-HSD family.</text>
</comment>
<dbReference type="OrthoDB" id="10058185at2759"/>
<evidence type="ECO:0000256" key="1">
    <source>
        <dbReference type="ARBA" id="ARBA00009219"/>
    </source>
</evidence>
<keyword evidence="5" id="KW-1185">Reference proteome</keyword>
<accession>A0A8H8QZD4</accession>
<evidence type="ECO:0000313" key="4">
    <source>
        <dbReference type="EMBL" id="TVY25682.1"/>
    </source>
</evidence>
<comment type="caution">
    <text evidence="4">The sequence shown here is derived from an EMBL/GenBank/DDBJ whole genome shotgun (WGS) entry which is preliminary data.</text>
</comment>
<evidence type="ECO:0000259" key="3">
    <source>
        <dbReference type="Pfam" id="PF01073"/>
    </source>
</evidence>
<evidence type="ECO:0000256" key="2">
    <source>
        <dbReference type="ARBA" id="ARBA00023002"/>
    </source>
</evidence>
<organism evidence="4 5">
    <name type="scientific">Lachnellula hyalina</name>
    <dbReference type="NCBI Taxonomy" id="1316788"/>
    <lineage>
        <taxon>Eukaryota</taxon>
        <taxon>Fungi</taxon>
        <taxon>Dikarya</taxon>
        <taxon>Ascomycota</taxon>
        <taxon>Pezizomycotina</taxon>
        <taxon>Leotiomycetes</taxon>
        <taxon>Helotiales</taxon>
        <taxon>Lachnaceae</taxon>
        <taxon>Lachnellula</taxon>
    </lineage>
</organism>
<dbReference type="GeneID" id="41986118"/>
<gene>
    <name evidence="4" type="primary">ERG26_1</name>
    <name evidence="4" type="ORF">LHYA1_G005920</name>
</gene>
<dbReference type="Pfam" id="PF01073">
    <property type="entry name" value="3Beta_HSD"/>
    <property type="match status" value="1"/>
</dbReference>
<proteinExistence type="inferred from homology"/>
<dbReference type="PANTHER" id="PTHR43245:SF51">
    <property type="entry name" value="SHORT CHAIN DEHYDROGENASE_REDUCTASE FAMILY 42E, MEMBER 2"/>
    <property type="match status" value="1"/>
</dbReference>
<dbReference type="GO" id="GO:0016616">
    <property type="term" value="F:oxidoreductase activity, acting on the CH-OH group of donors, NAD or NADP as acceptor"/>
    <property type="evidence" value="ECO:0007669"/>
    <property type="project" value="InterPro"/>
</dbReference>
<dbReference type="EMBL" id="QGMH01000088">
    <property type="protein sequence ID" value="TVY25682.1"/>
    <property type="molecule type" value="Genomic_DNA"/>
</dbReference>
<dbReference type="InterPro" id="IPR036291">
    <property type="entry name" value="NAD(P)-bd_dom_sf"/>
</dbReference>
<dbReference type="RefSeq" id="XP_031004470.1">
    <property type="nucleotide sequence ID" value="XM_031150862.1"/>
</dbReference>
<dbReference type="InterPro" id="IPR002225">
    <property type="entry name" value="3Beta_OHSteriod_DH/Estase"/>
</dbReference>